<evidence type="ECO:0000313" key="4">
    <source>
        <dbReference type="Proteomes" id="UP000095143"/>
    </source>
</evidence>
<dbReference type="SUPFAM" id="SSF53756">
    <property type="entry name" value="UDP-Glycosyltransferase/glycogen phosphorylase"/>
    <property type="match status" value="1"/>
</dbReference>
<gene>
    <name evidence="3" type="ORF">BBI10_04985</name>
</gene>
<keyword evidence="3" id="KW-0808">Transferase</keyword>
<dbReference type="Pfam" id="PF00535">
    <property type="entry name" value="Glycos_transf_2"/>
    <property type="match status" value="2"/>
</dbReference>
<evidence type="ECO:0000259" key="2">
    <source>
        <dbReference type="Pfam" id="PF00535"/>
    </source>
</evidence>
<dbReference type="Proteomes" id="UP000095143">
    <property type="component" value="Unassembled WGS sequence"/>
</dbReference>
<name>A0A1C2EC49_9PSED</name>
<accession>A0A1C2EC49</accession>
<dbReference type="SUPFAM" id="SSF53448">
    <property type="entry name" value="Nucleotide-diphospho-sugar transferases"/>
    <property type="match status" value="3"/>
</dbReference>
<keyword evidence="1" id="KW-1003">Cell membrane</keyword>
<evidence type="ECO:0000313" key="3">
    <source>
        <dbReference type="EMBL" id="OCX24585.1"/>
    </source>
</evidence>
<organism evidence="3 4">
    <name type="scientific">Pseudomonas graminis</name>
    <dbReference type="NCBI Taxonomy" id="158627"/>
    <lineage>
        <taxon>Bacteria</taxon>
        <taxon>Pseudomonadati</taxon>
        <taxon>Pseudomonadota</taxon>
        <taxon>Gammaproteobacteria</taxon>
        <taxon>Pseudomonadales</taxon>
        <taxon>Pseudomonadaceae</taxon>
        <taxon>Pseudomonas</taxon>
    </lineage>
</organism>
<dbReference type="CDD" id="cd00761">
    <property type="entry name" value="Glyco_tranf_GTA_type"/>
    <property type="match status" value="1"/>
</dbReference>
<dbReference type="InterPro" id="IPR001173">
    <property type="entry name" value="Glyco_trans_2-like"/>
</dbReference>
<sequence>MNSAPLVSLVIPAYNPRFFQRALLDALAQTYRPLEVVVCDDSATDEIQRTVEKYLDSSPVPLRYVRNPRRQGFVGNLLVCLQEAQGEFIKFFCDDDRLFPAAVARQASILVEHDDVSLVLAQRYFCDPQDVQLPVRIENAPLAESSSVFYGADLLSVFDISPTNFLGGFSSSLMRRSDVQVILPALREVGEGFTALVDFVLYVCLLKRGNMVMLNDVLSAERLHPDRLSRQQWVRDLISDERQWLGKMLKARTGEDAPEYGWVRFVPLTEALVQPRVWQELPLSRMLGDRQASLPWRVGTDSESFAELYQQWLSFRTLFGADRLRVADNVATWPSQPKMVAVVLDEHASAAGVAMTLGSLDAQLYAAELTLVLSSACETPVLDGRVFTLPLQPDWLAQLNDLLPQLERGDWCYLLRAGDRLTDCALLILAERAAHSPDVLCLYGDEGALHEGESAEPVFRPDFNLDLLRSYPYVGRVLAFQIDALVRLGGFDSAYGELAPHDAIWRLTEAHGVVVQHVSEILVESQFPFQAWLALDEVMAQNAPVLRAHLQRMGIAHQLHEVEGQWLNHVEYLSDARPLVSIIIVHQDQLAALQRCVESLLSKTPYDHFEVLIVDCASQQPEARSWLADMQQIGGDTLRVLHYEGQGNGADVRNFAAGHARGEHLLMLSVYAVVADSAWLGELVNHGRREEVGVVGAKLFTPEGYILQAGLILGYHGPAGPAFFGEPLHAPGHLLRLQAAQDLSAVGGHCLLVRRALFEQLGGLNGDEFSGSLSEVDFCLRVRESGHLVVWAPRAVLAIGASTPAEQLRDKQSQVDDQHAFYKRWLPILARDPAYNPNLRLTGSFYSLEPGLKKGWNPYSSRRLPNVLAIPVNSTAVGHYRVSQPFLELEADGRIGGRMSYDLPSIIELERQSPDVIIVQCRYSQNSIDQVASLKAYSNARRIYELDDYVISVPKKNGHLRSMPSNMEAMVRLGISLCDRVVVSTVTLADALSGMHHDIRVVPNMLASQLWTGLRSQRRTSKKPRVGWGGGTSHAGDLEIIAEVVRELADQVEWVFFGMCPESLRPYVHEFHPSVGLLAYPAKLAALNLDLALAPLEHHIFNDCKSNLRLLEYGACGYPVICTDTRAYDGYLPCTRVMTNSTAEWLEAIRMHLADPDASYRMGDELKEVVMRDYVLRGDNLQHWVNGWLAD</sequence>
<feature type="domain" description="Glycosyltransferase 2-like" evidence="2">
    <location>
        <begin position="8"/>
        <end position="138"/>
    </location>
</feature>
<proteinExistence type="predicted"/>
<dbReference type="RefSeq" id="WP_065987272.1">
    <property type="nucleotide sequence ID" value="NZ_MDEN01000054.1"/>
</dbReference>
<keyword evidence="1" id="KW-0997">Cell inner membrane</keyword>
<protein>
    <submittedName>
        <fullName evidence="3">Glycosyl transferase family 2</fullName>
    </submittedName>
</protein>
<dbReference type="OrthoDB" id="9179784at2"/>
<dbReference type="GO" id="GO:0016740">
    <property type="term" value="F:transferase activity"/>
    <property type="evidence" value="ECO:0007669"/>
    <property type="project" value="UniProtKB-KW"/>
</dbReference>
<dbReference type="PANTHER" id="PTHR43685">
    <property type="entry name" value="GLYCOSYLTRANSFERASE"/>
    <property type="match status" value="1"/>
</dbReference>
<dbReference type="InterPro" id="IPR050834">
    <property type="entry name" value="Glycosyltransf_2"/>
</dbReference>
<evidence type="ECO:0000256" key="1">
    <source>
        <dbReference type="ARBA" id="ARBA00022519"/>
    </source>
</evidence>
<comment type="caution">
    <text evidence="3">The sequence shown here is derived from an EMBL/GenBank/DDBJ whole genome shotgun (WGS) entry which is preliminary data.</text>
</comment>
<dbReference type="InterPro" id="IPR029044">
    <property type="entry name" value="Nucleotide-diphossugar_trans"/>
</dbReference>
<dbReference type="Gene3D" id="3.40.50.2000">
    <property type="entry name" value="Glycogen Phosphorylase B"/>
    <property type="match status" value="1"/>
</dbReference>
<dbReference type="Gene3D" id="3.90.550.10">
    <property type="entry name" value="Spore Coat Polysaccharide Biosynthesis Protein SpsA, Chain A"/>
    <property type="match status" value="3"/>
</dbReference>
<reference evidence="3 4" key="1">
    <citation type="submission" date="2016-08" db="EMBL/GenBank/DDBJ databases">
        <title>Whole genome sequence of Pseudomonas graminis strain UASWS1507, a potential biological control agent for agriculture.</title>
        <authorList>
            <person name="Crovadore J."/>
            <person name="Calmin G."/>
            <person name="Chablais R."/>
            <person name="Cochard B."/>
            <person name="Lefort F."/>
        </authorList>
    </citation>
    <scope>NUCLEOTIDE SEQUENCE [LARGE SCALE GENOMIC DNA]</scope>
    <source>
        <strain evidence="3 4">UASWS1507</strain>
    </source>
</reference>
<dbReference type="PANTHER" id="PTHR43685:SF2">
    <property type="entry name" value="GLYCOSYLTRANSFERASE 2-LIKE DOMAIN-CONTAINING PROTEIN"/>
    <property type="match status" value="1"/>
</dbReference>
<dbReference type="AlphaFoldDB" id="A0A1C2EC49"/>
<feature type="domain" description="Glycosyltransferase 2-like" evidence="2">
    <location>
        <begin position="581"/>
        <end position="761"/>
    </location>
</feature>
<keyword evidence="1" id="KW-0472">Membrane</keyword>
<dbReference type="EMBL" id="MDEN01000054">
    <property type="protein sequence ID" value="OCX24585.1"/>
    <property type="molecule type" value="Genomic_DNA"/>
</dbReference>